<evidence type="ECO:0000256" key="2">
    <source>
        <dbReference type="ARBA" id="ARBA00008945"/>
    </source>
</evidence>
<dbReference type="EMBL" id="IACM01076753">
    <property type="protein sequence ID" value="LAB29732.1"/>
    <property type="molecule type" value="Transcribed_RNA"/>
</dbReference>
<keyword evidence="4" id="KW-0496">Mitochondrion</keyword>
<dbReference type="PROSITE" id="PS00585">
    <property type="entry name" value="RIBOSOMAL_S5"/>
    <property type="match status" value="1"/>
</dbReference>
<dbReference type="Gene3D" id="3.30.160.20">
    <property type="match status" value="1"/>
</dbReference>
<evidence type="ECO:0000256" key="1">
    <source>
        <dbReference type="ARBA" id="ARBA00004173"/>
    </source>
</evidence>
<feature type="domain" description="S5 DRBM" evidence="10">
    <location>
        <begin position="1"/>
        <end position="52"/>
    </location>
</feature>
<protein>
    <recommendedName>
        <fullName evidence="6">Small ribosomal subunit protein uS5m</fullName>
    </recommendedName>
    <alternativeName>
        <fullName evidence="7">28S ribosomal protein S5, mitochondrial</fullName>
    </alternativeName>
</protein>
<evidence type="ECO:0000259" key="10">
    <source>
        <dbReference type="PROSITE" id="PS50881"/>
    </source>
</evidence>
<reference evidence="11" key="2">
    <citation type="submission" date="2017-11" db="EMBL/GenBank/DDBJ databases">
        <title>Coralsnake Venomics: Analyses of Venom Gland Transcriptomes and Proteomes of Six Brazilian Taxa.</title>
        <authorList>
            <person name="Aird S.D."/>
            <person name="Jorge da Silva N."/>
            <person name="Qiu L."/>
            <person name="Villar-Briones A."/>
            <person name="Aparecida-Saddi V."/>
            <person name="Campos-Telles M.P."/>
            <person name="Grau M."/>
            <person name="Mikheyev A.S."/>
        </authorList>
    </citation>
    <scope>NUCLEOTIDE SEQUENCE</scope>
    <source>
        <tissue evidence="11">Venom_gland</tissue>
    </source>
</reference>
<dbReference type="Pfam" id="PF00333">
    <property type="entry name" value="Ribosomal_S5"/>
    <property type="match status" value="1"/>
</dbReference>
<evidence type="ECO:0000256" key="8">
    <source>
        <dbReference type="PROSITE-ProRule" id="PRU00268"/>
    </source>
</evidence>
<dbReference type="PANTHER" id="PTHR48277">
    <property type="entry name" value="MITOCHONDRIAL RIBOSOMAL PROTEIN S5"/>
    <property type="match status" value="1"/>
</dbReference>
<organism evidence="11">
    <name type="scientific">Micrurus spixii</name>
    <name type="common">Amazon coral snake</name>
    <dbReference type="NCBI Taxonomy" id="129469"/>
    <lineage>
        <taxon>Eukaryota</taxon>
        <taxon>Metazoa</taxon>
        <taxon>Chordata</taxon>
        <taxon>Craniata</taxon>
        <taxon>Vertebrata</taxon>
        <taxon>Euteleostomi</taxon>
        <taxon>Lepidosauria</taxon>
        <taxon>Squamata</taxon>
        <taxon>Bifurcata</taxon>
        <taxon>Unidentata</taxon>
        <taxon>Episquamata</taxon>
        <taxon>Toxicofera</taxon>
        <taxon>Serpentes</taxon>
        <taxon>Colubroidea</taxon>
        <taxon>Elapidae</taxon>
        <taxon>Elapinae</taxon>
        <taxon>Micrurus</taxon>
    </lineage>
</organism>
<dbReference type="SUPFAM" id="SSF54211">
    <property type="entry name" value="Ribosomal protein S5 domain 2-like"/>
    <property type="match status" value="1"/>
</dbReference>
<dbReference type="InterPro" id="IPR018192">
    <property type="entry name" value="Ribosomal_uS5_N_CS"/>
</dbReference>
<dbReference type="GO" id="GO:0005763">
    <property type="term" value="C:mitochondrial small ribosomal subunit"/>
    <property type="evidence" value="ECO:0007669"/>
    <property type="project" value="UniProtKB-ARBA"/>
</dbReference>
<dbReference type="GO" id="GO:0005743">
    <property type="term" value="C:mitochondrial inner membrane"/>
    <property type="evidence" value="ECO:0007669"/>
    <property type="project" value="UniProtKB-ARBA"/>
</dbReference>
<evidence type="ECO:0000256" key="6">
    <source>
        <dbReference type="ARBA" id="ARBA00039335"/>
    </source>
</evidence>
<dbReference type="PROSITE" id="PS50881">
    <property type="entry name" value="S5_DSRBD"/>
    <property type="match status" value="1"/>
</dbReference>
<comment type="similarity">
    <text evidence="2 9">Belongs to the universal ribosomal protein uS5 family.</text>
</comment>
<dbReference type="AlphaFoldDB" id="A0A2D4M8P2"/>
<dbReference type="GO" id="GO:0003723">
    <property type="term" value="F:RNA binding"/>
    <property type="evidence" value="ECO:0007669"/>
    <property type="project" value="InterPro"/>
</dbReference>
<dbReference type="GO" id="GO:0006412">
    <property type="term" value="P:translation"/>
    <property type="evidence" value="ECO:0007669"/>
    <property type="project" value="InterPro"/>
</dbReference>
<keyword evidence="5 8" id="KW-0687">Ribonucleoprotein</keyword>
<dbReference type="InterPro" id="IPR005324">
    <property type="entry name" value="Ribosomal_uS5_C"/>
</dbReference>
<dbReference type="InterPro" id="IPR020568">
    <property type="entry name" value="Ribosomal_Su5_D2-typ_SF"/>
</dbReference>
<proteinExistence type="inferred from homology"/>
<evidence type="ECO:0000256" key="3">
    <source>
        <dbReference type="ARBA" id="ARBA00022980"/>
    </source>
</evidence>
<keyword evidence="3 8" id="KW-0689">Ribosomal protein</keyword>
<dbReference type="SUPFAM" id="SSF54768">
    <property type="entry name" value="dsRNA-binding domain-like"/>
    <property type="match status" value="1"/>
</dbReference>
<dbReference type="Gene3D" id="3.30.230.10">
    <property type="match status" value="1"/>
</dbReference>
<dbReference type="Pfam" id="PF03719">
    <property type="entry name" value="Ribosomal_S5_C"/>
    <property type="match status" value="1"/>
</dbReference>
<evidence type="ECO:0000256" key="9">
    <source>
        <dbReference type="RuleBase" id="RU003823"/>
    </source>
</evidence>
<dbReference type="InterPro" id="IPR013810">
    <property type="entry name" value="Ribosomal_uS5_N"/>
</dbReference>
<dbReference type="InterPro" id="IPR000851">
    <property type="entry name" value="Ribosomal_uS5"/>
</dbReference>
<sequence length="199" mass="22497">MTSNEGRKRSMRALVAVGNGKGSAGFALGKASHVKNALRKAKNKAIRHLHYVERYEDHTIYHDIAATFKKTTIRMKKQNKGYGLHCHRAIITLCKLIGIKDMYARVYGSNNIMNLTTCLFKGLANQETHQKLADRKKLCVIEFRDECGPLPIVVAKPNGPVREDPESEEAALDIKLEWKEVKAAQGKRSRWADVKRAVW</sequence>
<evidence type="ECO:0000256" key="5">
    <source>
        <dbReference type="ARBA" id="ARBA00023274"/>
    </source>
</evidence>
<evidence type="ECO:0000313" key="11">
    <source>
        <dbReference type="EMBL" id="LAB29732.1"/>
    </source>
</evidence>
<dbReference type="FunFam" id="3.30.160.20:FF:000022">
    <property type="entry name" value="28S ribosomal protein S5, mitochondrial"/>
    <property type="match status" value="1"/>
</dbReference>
<dbReference type="FunFam" id="3.30.230.10:FF:000002">
    <property type="entry name" value="30S ribosomal protein S5"/>
    <property type="match status" value="1"/>
</dbReference>
<reference evidence="11" key="1">
    <citation type="submission" date="2017-07" db="EMBL/GenBank/DDBJ databases">
        <authorList>
            <person name="Mikheyev A."/>
            <person name="Grau M."/>
        </authorList>
    </citation>
    <scope>NUCLEOTIDE SEQUENCE</scope>
    <source>
        <tissue evidence="11">Venom_gland</tissue>
    </source>
</reference>
<comment type="subcellular location">
    <subcellularLocation>
        <location evidence="1">Mitochondrion</location>
    </subcellularLocation>
</comment>
<dbReference type="GO" id="GO:0003735">
    <property type="term" value="F:structural constituent of ribosome"/>
    <property type="evidence" value="ECO:0007669"/>
    <property type="project" value="UniProtKB-UniRule"/>
</dbReference>
<dbReference type="InterPro" id="IPR014721">
    <property type="entry name" value="Ribsml_uS5_D2-typ_fold_subgr"/>
</dbReference>
<name>A0A2D4M8P2_9SAUR</name>
<dbReference type="PANTHER" id="PTHR48277:SF1">
    <property type="entry name" value="MITOCHONDRIAL RIBOSOMAL PROTEIN S5"/>
    <property type="match status" value="1"/>
</dbReference>
<evidence type="ECO:0000256" key="7">
    <source>
        <dbReference type="ARBA" id="ARBA00041606"/>
    </source>
</evidence>
<accession>A0A2D4M8P2</accession>
<evidence type="ECO:0000256" key="4">
    <source>
        <dbReference type="ARBA" id="ARBA00023128"/>
    </source>
</evidence>